<feature type="region of interest" description="Disordered" evidence="1">
    <location>
        <begin position="2698"/>
        <end position="2745"/>
    </location>
</feature>
<feature type="region of interest" description="Disordered" evidence="1">
    <location>
        <begin position="2594"/>
        <end position="2645"/>
    </location>
</feature>
<dbReference type="RefSeq" id="XP_002951903.1">
    <property type="nucleotide sequence ID" value="XM_002951857.1"/>
</dbReference>
<feature type="region of interest" description="Disordered" evidence="1">
    <location>
        <begin position="3744"/>
        <end position="3772"/>
    </location>
</feature>
<dbReference type="InterPro" id="IPR029787">
    <property type="entry name" value="Nucleotide_cyclase"/>
</dbReference>
<sequence>MGIKYPSGDNNFPIPYPGLSIPYSMKARTSTRKQDAAKHPGFRSAIWTLQRLLSYSAPLSQTSVTTSDGVDAAAAPSSSTSARSSTCRRLSAAFAEGRSSWVSALTSALFRSGGGGAAAAGSVNVAPLVYANPVGGINAASPAASRAAAARLLSMLGSAPVQEILARDPTSGVTPFRRLDRMTTRTNESTAPLESTSPSSLQLLQQQQVSAVMVAPATQQDLDLADLTERLWDHPNAAPALRVPGAETLWPYFDAAIAELSPYNSPQLSLTPSTNLPYADDEPPETPAAAVTAALTLLSRKLPAALEAALPSPAQRRTEYRASLSYRQPVLTQRVVAQPSSSRLRVKLIVGLTLGLGGGAVLLAARVILQSRRTLRRLRGTSSGGDDSSNRRNTATYVVLDIQGLSEPSLPETVREQALRLCHDVVKQLARRYDGELVPLPHDEATPQLSASAAVRHGVGGDRLPESPAAALQAALAAAMRGSTADQAAAAVAAAAAAAGRNAGWRCATVPDAASDMYCPDGDGDDDGGSNGLIRTDVASANPALFLEQFKPATGKEHLSAGHLSDMLLPLPSSATITTKAAAGAAVAANAAAGGGPWATMSLNSEPHLPQSPFTVQYCTSSGEIPRPLQDSDGASLSGLPGQGLTLGGQVLGHQYLSGAWPSPSVLPTLPEGVTDSGMTTVDRAVVAAAAAVSGPRSGGGGAAATSGGVSDDLLAAMHAGRILPHAQSTPTTPLLGQLHALSPLRLRPMPYTTLAGASSQLSPAVPPAVAAAAAPSSQPLSSRGGGALAVAMAAARAAAGGASLASQRQLSTRLALIFASVHDAVCFCVHMQAMLTNCRWPSEVLELSSCQPIAVRPRAVSADVQQQACGAGGSPRADARKGGVDGVDGAAAAAGAMSTGVSGMAGCTDPGGDGVVMASTASSFITSATPSPFTPTGAVDRMKSLISGGAKGRSGRALRQGHLSPRLAVHGLGGGAAAAAAVPVATAAGLAAAPERSALSVSRFATASLGPGTSAGGCGTVARPFTSRSLMPYTSFGGSAHLGSDPWVVGGQISSAGCSRSGSTTVWRPPLLNGSFNSRGGSGGGRYTAAVPGGTAMMTSGLQYGGGGDFCPGSHIQPPRSALGRVSRSGGGGGGGGGGGVSPAYGSSLARVPHMGAVSQPLPKLNTVQFSPSFPEQASLCTATSTTAMRFPMPHGCGRTAAIQRSGCVVPDVATTAPPMATGGGARASSVLTSPPGIGGVSGIGGGTITAAAAAVAAGGGGGGAITGAAAALESGDSGLPGRIGGCSDRDTAMGIILGSLDYDTDGEAAGLQHVPSPPPYFTIASTAEGKDVDGGAAAMMTAYGGTGTTGDVSDRVVAAQVGSGGGGGDGGANCYPVQAASPAQLPGVTYDNVYDKAAGTSPTGGFQARRHSSYGDGSATSPAAPMPPMPQLFIIPAVRNMQQAMPTPEQVDAHAAMPPSWKSPPDTSSLRSAATPVTCEIGRTYPLYGAPATLKLNTDIDAPPLLSVPPFAAAATVVSDVNAGGGCDVGELSLSLAAGFRKVPTAEVLPLPPPPPAPPPAPSLAEMAEEMVVGSHGAWIHPPQPWYGRPVAECKEEISSSTNNLNPASTIGSALTATSLSGDCRTSRDVTRRAATAVLEAGDGSATGLGPSRMVGAVQDTMYDTAPVVSGGGGGHGLRNPVYDGTNANSLGSGGGQPSHVVVAAVAPPPLPPAAPPPSRRSVRSFGEQVRLTFEELMGVERSNLEDGVTVIFRGPRVVCGISTWQYGDEECTDMYGRRRTAIDSGDQHLYATQSNPLFYKTANGVLPALTPSYGGGTDITSDHVDDDVPNPEGAPATSVGGLGSGADDGGGGAPDDARVGVVRRRTTIMSPEARKYLRRRRMPAPLRRALAICESGQGGFVLLDGATYSASSQEALQEQCMILHMGEYVLAGVRRPLDLYLALDFAHLARVAYLRPLACAEQLSLGLPSAPVNTASICFSLVVGMQTLLAWNTEVAKAALAVLRDAVLPALLSHGGYLVEDADGLLLTAFSSSRSGLAWALECQEEAKHLDWPKELLGHDLGKELYMDDLDMEGKEEEEEDGDRESGNDILPVGLPPAPPVPHVNGGDGGDGSTAAAAAAAPYPRRHLVFRGLRIKSGLDCGDVLARVHATTGRMTYRGRVMNRAARIAGMATGGQVLCSRGLWDSSGLAAAPDLCQQALAVGASLGDVQLKGLSTKMEIIIIPVAHEDVVLENSIGPIGTAPFQFHQKPGMQEQQHQQQEQDEDAEDNGADVDVEARDGADAIPPKPGMAPNCAVRTVPSGGGNYPGTATATAAPCPLDGGGSTPTGAYPGSLASAVPALSEYDSDGSGKECAGGSGGGSIRIGPGAAAGESSAAVVAAAAAVESATAGSVAPAAAVVTAAAESVPYVSKALAVARMRHASQLRLNRCVHGSGGGIRGGSGAVQAAVLAAQDEDDDMADRLVAGYSSDGSGVDSGDGGPGSGSDGGSAAEPDRVRVVVNGTSGGVAALHGMLRRQRPAGSTTTAGLSSAASGGAGQGNAAGAAVLSAAATAAAAGGGSGGTARGGHLAMAAAANFKKAFRVVKRSILEEPDGGGLASASTAGGYGSDRSSDGDGGTGAGVSGGVEATKLRRPPPRRASELVKSSAAAVTAAAGAGGARLFNRLRGLAVVRGGGGINLRGRGGGEALSRFDELEEDDESRFRPTSSATSAFFPSLSRPRLRDGSGGGLSYTTTERSSSCNPSPLHLVSVAGQASRTVAGGGGGGTGSGDATAAGGSGVFARASSRLGGNSLVAEMSLASMTMRRQMPVSRFLKSSASSGGGGGGGGGSGVGGMGTALPPTSPVTLLSTLPMTSSSASTPGEAAAAAQSMSPKQRGPPQLYGRPRSNSGEGARIFRVGGVGTGGEATTYGIQEADGEEEESELEGAEAAGTGDDTVKISTAGSFTAEAETEATAPGWASTLRRGSETRSFHVSPLRGGGGSASAIGTVPSLPFRLASFTSSFLQRAVSRKLSPTAAAASAAAVIAPGEDVVRPYSGSTVAGTVSPAGVALDGGAQRSVSFLRARGGGGSSIGDGKQGSGDGSVSPPPPPPLQPASAQLAVMDDSRNGGTAVHMPTAAAAAAAMSPPTQTTATHLSRVDSLRRNSSKESSATVHTAIHEVLQIRPSDGLYGHVFPSPTATTSAVSPSGTASLSGPPPPPSFQPVRLGRSATGLGFGAATEAAGKSVNGQEHRSTSAGQEGQGGVASPPVSAASRYGNPLTSALEATPPSPRCDGSTPPLEPHMSIYTGDGDGGGDSGISNYGVYGGSSARMHQQTVVNAGVVANPADTHAVGRRRAVSHYLMDESVDGGGADGGGLGSPANAAAAAPPTGQRSQRRRSVIEVSGNVLFLNARSSYADSGWQLPAESETYGCGGSSTMLADQSCDGGAGDAVEPDAMYDVYEFADLLHHDVYSGQLAAAAKASPPSPPPPLSLAAAVPSAPRRRRSRRSTNLLAGVGSGSGGGNGGGGGETNLRTDVGSRPYSQFRQLSSSFKGGSHDVGGSNSQQRRSQPVMHSPRPLAHFAAVTAAAATAGDDSGIGNGNGSGSGAAFGQVQRSNTSAAHDLEPGGAVSGLGRLVRGLNGLIGRANSTTCNGGRRHLSGGSRQVFGSQRRGSVNAASGVMRSSGSATVDLYCDRGSSGDDRLERGTVVVAATAAAAAATDCGGGSASGEPTTATASGRRLVPELARSARELVSRVWSMRSTHSIGNESDGGGGGGGGSVSAGATSSSGGVRRDVAVSPELTAAATAAMPQLACGSLAAEAALAAVMRTIKQER</sequence>
<feature type="region of interest" description="Disordered" evidence="1">
    <location>
        <begin position="3631"/>
        <end position="3661"/>
    </location>
</feature>
<evidence type="ECO:0000256" key="1">
    <source>
        <dbReference type="SAM" id="MobiDB-lite"/>
    </source>
</evidence>
<keyword evidence="3" id="KW-1185">Reference proteome</keyword>
<feature type="compositionally biased region" description="Polar residues" evidence="1">
    <location>
        <begin position="2705"/>
        <end position="2714"/>
    </location>
</feature>
<feature type="compositionally biased region" description="Gly residues" evidence="1">
    <location>
        <begin position="3349"/>
        <end position="3358"/>
    </location>
</feature>
<evidence type="ECO:0008006" key="4">
    <source>
        <dbReference type="Google" id="ProtNLM"/>
    </source>
</evidence>
<feature type="compositionally biased region" description="Gly residues" evidence="1">
    <location>
        <begin position="3576"/>
        <end position="3588"/>
    </location>
</feature>
<feature type="region of interest" description="Disordered" evidence="1">
    <location>
        <begin position="1819"/>
        <end position="1860"/>
    </location>
</feature>
<feature type="region of interest" description="Disordered" evidence="1">
    <location>
        <begin position="3529"/>
        <end position="3555"/>
    </location>
</feature>
<accession>D8TZY0</accession>
<feature type="compositionally biased region" description="Gly residues" evidence="1">
    <location>
        <begin position="2616"/>
        <end position="2626"/>
    </location>
</feature>
<feature type="region of interest" description="Disordered" evidence="1">
    <location>
        <begin position="3701"/>
        <end position="3720"/>
    </location>
</feature>
<dbReference type="GeneID" id="9615987"/>
<feature type="compositionally biased region" description="Acidic residues" evidence="1">
    <location>
        <begin position="2916"/>
        <end position="2927"/>
    </location>
</feature>
<feature type="region of interest" description="Disordered" evidence="1">
    <location>
        <begin position="3459"/>
        <end position="3517"/>
    </location>
</feature>
<dbReference type="OrthoDB" id="553023at2759"/>
<feature type="compositionally biased region" description="Polar residues" evidence="1">
    <location>
        <begin position="3642"/>
        <end position="3661"/>
    </location>
</feature>
<feature type="compositionally biased region" description="Gly residues" evidence="1">
    <location>
        <begin position="2821"/>
        <end position="2837"/>
    </location>
</feature>
<dbReference type="STRING" id="3068.D8TZY0"/>
<feature type="compositionally biased region" description="Gly residues" evidence="1">
    <location>
        <begin position="3066"/>
        <end position="3082"/>
    </location>
</feature>
<feature type="compositionally biased region" description="Low complexity" evidence="1">
    <location>
        <begin position="2522"/>
        <end position="2535"/>
    </location>
</feature>
<feature type="compositionally biased region" description="Gly residues" evidence="1">
    <location>
        <begin position="1130"/>
        <end position="1142"/>
    </location>
</feature>
<feature type="compositionally biased region" description="Acidic residues" evidence="1">
    <location>
        <begin position="2075"/>
        <end position="2086"/>
    </location>
</feature>
<feature type="region of interest" description="Disordered" evidence="1">
    <location>
        <begin position="1455"/>
        <end position="1474"/>
    </location>
</feature>
<feature type="region of interest" description="Disordered" evidence="1">
    <location>
        <begin position="2815"/>
        <end position="2937"/>
    </location>
</feature>
<feature type="region of interest" description="Disordered" evidence="1">
    <location>
        <begin position="1403"/>
        <end position="1432"/>
    </location>
</feature>
<feature type="region of interest" description="Disordered" evidence="1">
    <location>
        <begin position="3180"/>
        <end position="3209"/>
    </location>
</feature>
<feature type="compositionally biased region" description="Gly residues" evidence="1">
    <location>
        <begin position="3496"/>
        <end position="3510"/>
    </location>
</feature>
<feature type="region of interest" description="Disordered" evidence="1">
    <location>
        <begin position="3064"/>
        <end position="3097"/>
    </location>
</feature>
<feature type="region of interest" description="Disordered" evidence="1">
    <location>
        <begin position="3349"/>
        <end position="3378"/>
    </location>
</feature>
<organism evidence="3">
    <name type="scientific">Volvox carteri f. nagariensis</name>
    <dbReference type="NCBI Taxonomy" id="3068"/>
    <lineage>
        <taxon>Eukaryota</taxon>
        <taxon>Viridiplantae</taxon>
        <taxon>Chlorophyta</taxon>
        <taxon>core chlorophytes</taxon>
        <taxon>Chlorophyceae</taxon>
        <taxon>CS clade</taxon>
        <taxon>Chlamydomonadales</taxon>
        <taxon>Volvocaceae</taxon>
        <taxon>Volvox</taxon>
    </lineage>
</organism>
<reference evidence="2 3" key="1">
    <citation type="journal article" date="2010" name="Science">
        <title>Genomic analysis of organismal complexity in the multicellular green alga Volvox carteri.</title>
        <authorList>
            <person name="Prochnik S.E."/>
            <person name="Umen J."/>
            <person name="Nedelcu A.M."/>
            <person name="Hallmann A."/>
            <person name="Miller S.M."/>
            <person name="Nishii I."/>
            <person name="Ferris P."/>
            <person name="Kuo A."/>
            <person name="Mitros T."/>
            <person name="Fritz-Laylin L.K."/>
            <person name="Hellsten U."/>
            <person name="Chapman J."/>
            <person name="Simakov O."/>
            <person name="Rensing S.A."/>
            <person name="Terry A."/>
            <person name="Pangilinan J."/>
            <person name="Kapitonov V."/>
            <person name="Jurka J."/>
            <person name="Salamov A."/>
            <person name="Shapiro H."/>
            <person name="Schmutz J."/>
            <person name="Grimwood J."/>
            <person name="Lindquist E."/>
            <person name="Lucas S."/>
            <person name="Grigoriev I.V."/>
            <person name="Schmitt R."/>
            <person name="Kirk D."/>
            <person name="Rokhsar D.S."/>
        </authorList>
    </citation>
    <scope>NUCLEOTIDE SEQUENCE [LARGE SCALE GENOMIC DNA]</scope>
    <source>
        <strain evidence="3">f. Nagariensis / Eve</strain>
    </source>
</reference>
<gene>
    <name evidence="2" type="ORF">VOLCADRAFT_92545</name>
</gene>
<dbReference type="EMBL" id="GL378347">
    <property type="protein sequence ID" value="EFJ47008.1"/>
    <property type="molecule type" value="Genomic_DNA"/>
</dbReference>
<feature type="region of interest" description="Disordered" evidence="1">
    <location>
        <begin position="3576"/>
        <end position="3608"/>
    </location>
</feature>
<dbReference type="SUPFAM" id="SSF55073">
    <property type="entry name" value="Nucleotide cyclase"/>
    <property type="match status" value="2"/>
</dbReference>
<dbReference type="Gene3D" id="3.30.70.1230">
    <property type="entry name" value="Nucleotide cyclase"/>
    <property type="match status" value="1"/>
</dbReference>
<dbReference type="KEGG" id="vcn:VOLCADRAFT_92545"/>
<feature type="compositionally biased region" description="Gly residues" evidence="1">
    <location>
        <begin position="3750"/>
        <end position="3761"/>
    </location>
</feature>
<proteinExistence type="predicted"/>
<feature type="region of interest" description="Disordered" evidence="1">
    <location>
        <begin position="2245"/>
        <end position="2273"/>
    </location>
</feature>
<feature type="compositionally biased region" description="Gly residues" evidence="1">
    <location>
        <begin position="1843"/>
        <end position="1856"/>
    </location>
</feature>
<feature type="compositionally biased region" description="Low complexity" evidence="1">
    <location>
        <begin position="3762"/>
        <end position="3771"/>
    </location>
</feature>
<feature type="region of interest" description="Disordered" evidence="1">
    <location>
        <begin position="3223"/>
        <end position="3295"/>
    </location>
</feature>
<dbReference type="Proteomes" id="UP000001058">
    <property type="component" value="Unassembled WGS sequence"/>
</dbReference>
<evidence type="ECO:0000313" key="3">
    <source>
        <dbReference type="Proteomes" id="UP000001058"/>
    </source>
</evidence>
<feature type="compositionally biased region" description="Low complexity" evidence="1">
    <location>
        <begin position="3118"/>
        <end position="3134"/>
    </location>
</feature>
<feature type="region of interest" description="Disordered" evidence="1">
    <location>
        <begin position="1112"/>
        <end position="1146"/>
    </location>
</feature>
<feature type="compositionally biased region" description="Low complexity" evidence="1">
    <location>
        <begin position="2838"/>
        <end position="2871"/>
    </location>
</feature>
<protein>
    <recommendedName>
        <fullName evidence="4">Guanylate cyclase domain-containing protein</fullName>
    </recommendedName>
</protein>
<feature type="compositionally biased region" description="Acidic residues" evidence="1">
    <location>
        <begin position="2264"/>
        <end position="2273"/>
    </location>
</feature>
<feature type="region of interest" description="Disordered" evidence="1">
    <location>
        <begin position="2513"/>
        <end position="2537"/>
    </location>
</feature>
<feature type="compositionally biased region" description="Polar residues" evidence="1">
    <location>
        <begin position="2732"/>
        <end position="2744"/>
    </location>
</feature>
<feature type="compositionally biased region" description="Gly residues" evidence="1">
    <location>
        <begin position="2476"/>
        <end position="2489"/>
    </location>
</feature>
<feature type="compositionally biased region" description="Basic and acidic residues" evidence="1">
    <location>
        <begin position="3137"/>
        <end position="3147"/>
    </location>
</feature>
<evidence type="ECO:0000313" key="2">
    <source>
        <dbReference type="EMBL" id="EFJ47008.1"/>
    </source>
</evidence>
<feature type="region of interest" description="Disordered" evidence="1">
    <location>
        <begin position="2075"/>
        <end position="2121"/>
    </location>
</feature>
<feature type="region of interest" description="Disordered" evidence="1">
    <location>
        <begin position="3118"/>
        <end position="3154"/>
    </location>
</feature>
<feature type="compositionally biased region" description="Low complexity" evidence="1">
    <location>
        <begin position="3180"/>
        <end position="3194"/>
    </location>
</feature>
<feature type="region of interest" description="Disordered" evidence="1">
    <location>
        <begin position="2466"/>
        <end position="2496"/>
    </location>
</feature>
<name>D8TZY0_VOLCA</name>
<feature type="compositionally biased region" description="Low complexity" evidence="1">
    <location>
        <begin position="3360"/>
        <end position="3369"/>
    </location>
</feature>
<dbReference type="InParanoid" id="D8TZY0"/>